<comment type="caution">
    <text evidence="1">The sequence shown here is derived from an EMBL/GenBank/DDBJ whole genome shotgun (WGS) entry which is preliminary data.</text>
</comment>
<proteinExistence type="predicted"/>
<name>X1MEK7_9ZZZZ</name>
<accession>X1MEK7</accession>
<sequence>MKRIEELSKEEQDIVRDTTTYMGLAMAYRERYGDESLEVLRSFGEKMSTKIGNELKQKGIKGSGVEDLRKMNDLQTEDFPDETFKYEVEANKLRIIREVPSLCPMILVSKELNIPLRTVCENLAFPQFHAIMKTVNPNVKHTCIEISEQRCVHDLEI</sequence>
<evidence type="ECO:0000313" key="1">
    <source>
        <dbReference type="EMBL" id="GAI13120.1"/>
    </source>
</evidence>
<protein>
    <recommendedName>
        <fullName evidence="2">L-2-amino-thiazoline-4-carboxylic acid hydrolase</fullName>
    </recommendedName>
</protein>
<gene>
    <name evidence="1" type="ORF">S06H3_15854</name>
</gene>
<dbReference type="EMBL" id="BARV01007816">
    <property type="protein sequence ID" value="GAI13120.1"/>
    <property type="molecule type" value="Genomic_DNA"/>
</dbReference>
<organism evidence="1">
    <name type="scientific">marine sediment metagenome</name>
    <dbReference type="NCBI Taxonomy" id="412755"/>
    <lineage>
        <taxon>unclassified sequences</taxon>
        <taxon>metagenomes</taxon>
        <taxon>ecological metagenomes</taxon>
    </lineage>
</organism>
<reference evidence="1" key="1">
    <citation type="journal article" date="2014" name="Front. Microbiol.">
        <title>High frequency of phylogenetically diverse reductive dehalogenase-homologous genes in deep subseafloor sedimentary metagenomes.</title>
        <authorList>
            <person name="Kawai M."/>
            <person name="Futagami T."/>
            <person name="Toyoda A."/>
            <person name="Takaki Y."/>
            <person name="Nishi S."/>
            <person name="Hori S."/>
            <person name="Arai W."/>
            <person name="Tsubouchi T."/>
            <person name="Morono Y."/>
            <person name="Uchiyama I."/>
            <person name="Ito T."/>
            <person name="Fujiyama A."/>
            <person name="Inagaki F."/>
            <person name="Takami H."/>
        </authorList>
    </citation>
    <scope>NUCLEOTIDE SEQUENCE</scope>
    <source>
        <strain evidence="1">Expedition CK06-06</strain>
    </source>
</reference>
<dbReference type="AlphaFoldDB" id="X1MEK7"/>
<evidence type="ECO:0008006" key="2">
    <source>
        <dbReference type="Google" id="ProtNLM"/>
    </source>
</evidence>